<dbReference type="EMBL" id="JAKZMM010000012">
    <property type="protein sequence ID" value="MCJ2380273.1"/>
    <property type="molecule type" value="Genomic_DNA"/>
</dbReference>
<evidence type="ECO:0000313" key="2">
    <source>
        <dbReference type="Proteomes" id="UP001165444"/>
    </source>
</evidence>
<name>A0ABT0BZS7_9BACT</name>
<gene>
    <name evidence="1" type="ORF">MUN53_06565</name>
</gene>
<keyword evidence="2" id="KW-1185">Reference proteome</keyword>
<accession>A0ABT0BZS7</accession>
<protein>
    <submittedName>
        <fullName evidence="1">Uncharacterized protein</fullName>
    </submittedName>
</protein>
<comment type="caution">
    <text evidence="1">The sequence shown here is derived from an EMBL/GenBank/DDBJ whole genome shotgun (WGS) entry which is preliminary data.</text>
</comment>
<dbReference type="RefSeq" id="WP_243324095.1">
    <property type="nucleotide sequence ID" value="NZ_JAKZMM010000012.1"/>
</dbReference>
<dbReference type="Proteomes" id="UP001165444">
    <property type="component" value="Unassembled WGS sequence"/>
</dbReference>
<sequence length="67" mass="7762">MKPLILSFFAIILIYSLFFDQDEKRERDYQFGLDSSMNLDKEALGQYPTDSISFLASSNKERAMSVE</sequence>
<proteinExistence type="predicted"/>
<evidence type="ECO:0000313" key="1">
    <source>
        <dbReference type="EMBL" id="MCJ2380273.1"/>
    </source>
</evidence>
<organism evidence="1 2">
    <name type="scientific">Parabacteroides faecalis</name>
    <dbReference type="NCBI Taxonomy" id="2924040"/>
    <lineage>
        <taxon>Bacteria</taxon>
        <taxon>Pseudomonadati</taxon>
        <taxon>Bacteroidota</taxon>
        <taxon>Bacteroidia</taxon>
        <taxon>Bacteroidales</taxon>
        <taxon>Tannerellaceae</taxon>
        <taxon>Parabacteroides</taxon>
    </lineage>
</organism>
<reference evidence="1 2" key="1">
    <citation type="submission" date="2022-03" db="EMBL/GenBank/DDBJ databases">
        <title>Parabacteroides sp. nov. isolated from swine feces.</title>
        <authorList>
            <person name="Bak J.E."/>
        </authorList>
    </citation>
    <scope>NUCLEOTIDE SEQUENCE [LARGE SCALE GENOMIC DNA]</scope>
    <source>
        <strain evidence="1 2">AGMB00274</strain>
    </source>
</reference>